<dbReference type="EMBL" id="BAABAL010000016">
    <property type="protein sequence ID" value="GAA4012841.1"/>
    <property type="molecule type" value="Genomic_DNA"/>
</dbReference>
<organism evidence="1 2">
    <name type="scientific">Allokutzneria multivorans</name>
    <dbReference type="NCBI Taxonomy" id="1142134"/>
    <lineage>
        <taxon>Bacteria</taxon>
        <taxon>Bacillati</taxon>
        <taxon>Actinomycetota</taxon>
        <taxon>Actinomycetes</taxon>
        <taxon>Pseudonocardiales</taxon>
        <taxon>Pseudonocardiaceae</taxon>
        <taxon>Allokutzneria</taxon>
    </lineage>
</organism>
<protein>
    <submittedName>
        <fullName evidence="1">Uncharacterized protein</fullName>
    </submittedName>
</protein>
<name>A0ABP7SL29_9PSEU</name>
<comment type="caution">
    <text evidence="1">The sequence shown here is derived from an EMBL/GenBank/DDBJ whole genome shotgun (WGS) entry which is preliminary data.</text>
</comment>
<dbReference type="Proteomes" id="UP001501747">
    <property type="component" value="Unassembled WGS sequence"/>
</dbReference>
<proteinExistence type="predicted"/>
<keyword evidence="2" id="KW-1185">Reference proteome</keyword>
<reference evidence="2" key="1">
    <citation type="journal article" date="2019" name="Int. J. Syst. Evol. Microbiol.">
        <title>The Global Catalogue of Microorganisms (GCM) 10K type strain sequencing project: providing services to taxonomists for standard genome sequencing and annotation.</title>
        <authorList>
            <consortium name="The Broad Institute Genomics Platform"/>
            <consortium name="The Broad Institute Genome Sequencing Center for Infectious Disease"/>
            <person name="Wu L."/>
            <person name="Ma J."/>
        </authorList>
    </citation>
    <scope>NUCLEOTIDE SEQUENCE [LARGE SCALE GENOMIC DNA]</scope>
    <source>
        <strain evidence="2">JCM 17342</strain>
    </source>
</reference>
<evidence type="ECO:0000313" key="1">
    <source>
        <dbReference type="EMBL" id="GAA4012841.1"/>
    </source>
</evidence>
<accession>A0ABP7SL29</accession>
<evidence type="ECO:0000313" key="2">
    <source>
        <dbReference type="Proteomes" id="UP001501747"/>
    </source>
</evidence>
<gene>
    <name evidence="1" type="ORF">GCM10022247_39320</name>
</gene>
<sequence>MKTFGERLVYDNRWVQVGLVDVEAPNGERWDYHVVTPCPHPARHLVG</sequence>